<proteinExistence type="predicted"/>
<reference evidence="2 3" key="1">
    <citation type="submission" date="2019-09" db="EMBL/GenBank/DDBJ databases">
        <title>Complete genome sequence of Arachidicoccus sp. B3-10 isolated from apple orchard soil.</title>
        <authorList>
            <person name="Kim H.S."/>
            <person name="Han K.-I."/>
            <person name="Suh M.K."/>
            <person name="Lee K.C."/>
            <person name="Eom M.K."/>
            <person name="Kim J.-S."/>
            <person name="Kang S.W."/>
            <person name="Sin Y."/>
            <person name="Lee J.-S."/>
        </authorList>
    </citation>
    <scope>NUCLEOTIDE SEQUENCE [LARGE SCALE GENOMIC DNA]</scope>
    <source>
        <strain evidence="2 3">B3-10</strain>
    </source>
</reference>
<dbReference type="AlphaFoldDB" id="A0A5P2GB22"/>
<dbReference type="SUPFAM" id="SSF55486">
    <property type="entry name" value="Metalloproteases ('zincins'), catalytic domain"/>
    <property type="match status" value="1"/>
</dbReference>
<dbReference type="InterPro" id="IPR027268">
    <property type="entry name" value="Peptidase_M4/M1_CTD_sf"/>
</dbReference>
<protein>
    <recommendedName>
        <fullName evidence="4">M1 family metallopeptidase</fullName>
    </recommendedName>
</protein>
<keyword evidence="1" id="KW-0732">Signal</keyword>
<dbReference type="KEGG" id="arac:E0W69_017670"/>
<evidence type="ECO:0000256" key="1">
    <source>
        <dbReference type="SAM" id="SignalP"/>
    </source>
</evidence>
<name>A0A5P2GB22_9BACT</name>
<dbReference type="Proteomes" id="UP000292424">
    <property type="component" value="Chromosome"/>
</dbReference>
<evidence type="ECO:0000313" key="3">
    <source>
        <dbReference type="Proteomes" id="UP000292424"/>
    </source>
</evidence>
<evidence type="ECO:0000313" key="2">
    <source>
        <dbReference type="EMBL" id="QES90403.1"/>
    </source>
</evidence>
<evidence type="ECO:0008006" key="4">
    <source>
        <dbReference type="Google" id="ProtNLM"/>
    </source>
</evidence>
<dbReference type="EMBL" id="CP044016">
    <property type="protein sequence ID" value="QES90403.1"/>
    <property type="molecule type" value="Genomic_DNA"/>
</dbReference>
<gene>
    <name evidence="2" type="ORF">E0W69_017670</name>
</gene>
<organism evidence="2 3">
    <name type="scientific">Rhizosphaericola mali</name>
    <dbReference type="NCBI Taxonomy" id="2545455"/>
    <lineage>
        <taxon>Bacteria</taxon>
        <taxon>Pseudomonadati</taxon>
        <taxon>Bacteroidota</taxon>
        <taxon>Chitinophagia</taxon>
        <taxon>Chitinophagales</taxon>
        <taxon>Chitinophagaceae</taxon>
        <taxon>Rhizosphaericola</taxon>
    </lineage>
</organism>
<sequence length="463" mass="53374">MRKLLLVITGFYCLLNICFAQDSVPKLTGNIKISIKEGSIESDLKLENIPHLEDYYIRLNKGMNVLNWKSLDGKGFLLHASVEYDKDSFQTGESMAYYFLDNTRKRKYLPNNLEVKYVGKFPVVKDTLNDNYMLSDWKGNIAFNSYSLRTDGAQSSWYPILYDIKKDLPYDNITYDINVSCIDCKVLYVNGSAPLNSNKGQFESKNPVPINLYCGDFKYKEIDSIYFLNPDLNKNQLDSLGRDIDKYKKYYQQTFAIPYKDAFTLIHTTPLSKRNAWSFASFPSVVNIGFGKYGLQLYLDSANRLTIAHELAHYYFGNYRKFNDVLGDMMLEGFTEYTGMQLMRNLISPNIYNKILTQKINILKDFQAVPFGKIKVSSDFQNRELYVYYYAPVIFTAIEKIIGTDNMNSWLKNILNNKEKTTNYAFLSGTLKNVIGEQKFAEIESQLLTSDISKSNAIELISK</sequence>
<dbReference type="RefSeq" id="WP_131331385.1">
    <property type="nucleotide sequence ID" value="NZ_CP044016.1"/>
</dbReference>
<keyword evidence="3" id="KW-1185">Reference proteome</keyword>
<feature type="signal peptide" evidence="1">
    <location>
        <begin position="1"/>
        <end position="20"/>
    </location>
</feature>
<dbReference type="OrthoDB" id="639393at2"/>
<accession>A0A5P2GB22</accession>
<feature type="chain" id="PRO_5024466758" description="M1 family metallopeptidase" evidence="1">
    <location>
        <begin position="21"/>
        <end position="463"/>
    </location>
</feature>
<dbReference type="Gene3D" id="1.10.390.10">
    <property type="entry name" value="Neutral Protease Domain 2"/>
    <property type="match status" value="1"/>
</dbReference>